<dbReference type="NCBIfam" id="TIGR01486">
    <property type="entry name" value="HAD-SF-IIB-MPGP"/>
    <property type="match status" value="1"/>
</dbReference>
<dbReference type="PANTHER" id="PTHR10000:SF8">
    <property type="entry name" value="HAD SUPERFAMILY HYDROLASE-LIKE, TYPE 3"/>
    <property type="match status" value="1"/>
</dbReference>
<dbReference type="OrthoDB" id="193379at2"/>
<dbReference type="Pfam" id="PF08282">
    <property type="entry name" value="Hydrolase_3"/>
    <property type="match status" value="1"/>
</dbReference>
<sequence>MNETPLIFTDLDGTLLDHFSYSFDAAKSTLSALKSRHIPVIPTTSKTAPELEELMGELSLSGPFIIENGAAIYMPEGYFPNKPQDAKTVGNYWVIELVEQAEVWRDIVSQLTPDYPELFTQFSQMSVENIAMLTELSHEKAALASQRGYGEPVFWQGTKGQLNQFIEDINKRGANVLIGGRFIHVSGRCNKGRAMLKLAQEYKNQYPGETFFTLATGDGENDVDMLNMSDIAGIIKSPVHKKPTLSRTEDVLISNHFGPAGWAEVVHLAIPNIDNAKERKHG</sequence>
<dbReference type="InterPro" id="IPR006379">
    <property type="entry name" value="HAD-SF_hydro_IIB"/>
</dbReference>
<evidence type="ECO:0000256" key="1">
    <source>
        <dbReference type="ARBA" id="ARBA00022723"/>
    </source>
</evidence>
<keyword evidence="2" id="KW-0378">Hydrolase</keyword>
<dbReference type="GO" id="GO:0050531">
    <property type="term" value="F:mannosyl-3-phosphoglycerate phosphatase activity"/>
    <property type="evidence" value="ECO:0007669"/>
    <property type="project" value="InterPro"/>
</dbReference>
<evidence type="ECO:0000256" key="3">
    <source>
        <dbReference type="ARBA" id="ARBA00022842"/>
    </source>
</evidence>
<gene>
    <name evidence="4" type="ORF">SAMN05660429_00481</name>
</gene>
<keyword evidence="5" id="KW-1185">Reference proteome</keyword>
<dbReference type="RefSeq" id="WP_093327383.1">
    <property type="nucleotide sequence ID" value="NZ_AP027363.1"/>
</dbReference>
<keyword evidence="3" id="KW-0460">Magnesium</keyword>
<name>A0A1H9ZK38_THASX</name>
<dbReference type="InterPro" id="IPR023214">
    <property type="entry name" value="HAD_sf"/>
</dbReference>
<dbReference type="STRING" id="349064.SAMN05660429_00481"/>
<dbReference type="Gene3D" id="3.40.50.1000">
    <property type="entry name" value="HAD superfamily/HAD-like"/>
    <property type="match status" value="1"/>
</dbReference>
<dbReference type="GO" id="GO:0005829">
    <property type="term" value="C:cytosol"/>
    <property type="evidence" value="ECO:0007669"/>
    <property type="project" value="TreeGrafter"/>
</dbReference>
<dbReference type="InterPro" id="IPR006381">
    <property type="entry name" value="HAD-SF-IIB-MPGP"/>
</dbReference>
<dbReference type="SFLD" id="SFLDS00003">
    <property type="entry name" value="Haloacid_Dehalogenase"/>
    <property type="match status" value="1"/>
</dbReference>
<dbReference type="InterPro" id="IPR036412">
    <property type="entry name" value="HAD-like_sf"/>
</dbReference>
<dbReference type="SUPFAM" id="SSF56784">
    <property type="entry name" value="HAD-like"/>
    <property type="match status" value="1"/>
</dbReference>
<reference evidence="4 5" key="1">
    <citation type="submission" date="2016-10" db="EMBL/GenBank/DDBJ databases">
        <authorList>
            <person name="de Groot N.N."/>
        </authorList>
    </citation>
    <scope>NUCLEOTIDE SEQUENCE [LARGE SCALE GENOMIC DNA]</scope>
    <source>
        <strain evidence="4 5">DSM 19706</strain>
    </source>
</reference>
<protein>
    <submittedName>
        <fullName evidence="4">Mannosyl-3-phosphoglycerate phosphatase</fullName>
    </submittedName>
</protein>
<dbReference type="SFLD" id="SFLDG01142">
    <property type="entry name" value="C2.B.2:_Mannosyl-3-phosphoglyc"/>
    <property type="match status" value="1"/>
</dbReference>
<dbReference type="GO" id="GO:0000287">
    <property type="term" value="F:magnesium ion binding"/>
    <property type="evidence" value="ECO:0007669"/>
    <property type="project" value="UniProtKB-ARBA"/>
</dbReference>
<proteinExistence type="predicted"/>
<dbReference type="PANTHER" id="PTHR10000">
    <property type="entry name" value="PHOSPHOSERINE PHOSPHATASE"/>
    <property type="match status" value="1"/>
</dbReference>
<evidence type="ECO:0000313" key="4">
    <source>
        <dbReference type="EMBL" id="SES81882.1"/>
    </source>
</evidence>
<dbReference type="GO" id="GO:0051479">
    <property type="term" value="P:mannosylglycerate biosynthetic process"/>
    <property type="evidence" value="ECO:0007669"/>
    <property type="project" value="InterPro"/>
</dbReference>
<dbReference type="EMBL" id="FOHK01000002">
    <property type="protein sequence ID" value="SES81882.1"/>
    <property type="molecule type" value="Genomic_DNA"/>
</dbReference>
<organism evidence="4 5">
    <name type="scientific">Thalassotalea agarivorans</name>
    <name type="common">Thalassomonas agarivorans</name>
    <dbReference type="NCBI Taxonomy" id="349064"/>
    <lineage>
        <taxon>Bacteria</taxon>
        <taxon>Pseudomonadati</taxon>
        <taxon>Pseudomonadota</taxon>
        <taxon>Gammaproteobacteria</taxon>
        <taxon>Alteromonadales</taxon>
        <taxon>Colwelliaceae</taxon>
        <taxon>Thalassotalea</taxon>
    </lineage>
</organism>
<keyword evidence="1" id="KW-0479">Metal-binding</keyword>
<evidence type="ECO:0000313" key="5">
    <source>
        <dbReference type="Proteomes" id="UP000199308"/>
    </source>
</evidence>
<dbReference type="SFLD" id="SFLDG01140">
    <property type="entry name" value="C2.B:_Phosphomannomutase_and_P"/>
    <property type="match status" value="1"/>
</dbReference>
<accession>A0A1H9ZK38</accession>
<dbReference type="Proteomes" id="UP000199308">
    <property type="component" value="Unassembled WGS sequence"/>
</dbReference>
<dbReference type="AlphaFoldDB" id="A0A1H9ZK38"/>
<evidence type="ECO:0000256" key="2">
    <source>
        <dbReference type="ARBA" id="ARBA00022801"/>
    </source>
</evidence>
<dbReference type="NCBIfam" id="TIGR01484">
    <property type="entry name" value="HAD-SF-IIB"/>
    <property type="match status" value="1"/>
</dbReference>
<dbReference type="Gene3D" id="3.30.980.20">
    <property type="entry name" value="Putative mannosyl-3-phosphoglycerate phosphatase, domain 2"/>
    <property type="match status" value="1"/>
</dbReference>